<keyword evidence="1" id="KW-0677">Repeat</keyword>
<dbReference type="InterPro" id="IPR004827">
    <property type="entry name" value="bZIP"/>
</dbReference>
<name>A0AA40C583_9PEZI</name>
<feature type="region of interest" description="Disordered" evidence="4">
    <location>
        <begin position="172"/>
        <end position="263"/>
    </location>
</feature>
<gene>
    <name evidence="6" type="ORF">B0T17DRAFT_532955</name>
</gene>
<sequence>MMKLSRDEAIARRRAQNRLAQRRFRWKQSQQNQEQAADDLEQQLEKQNEESHNNNNNNNNHDVHTANLNALSGQVQQHEVESIPTSMEPESRGFFGLFDTPRVEAPIIHGYIESPVTRCRFNLFGNTALLRNSFGAGPGDIDDMSAAVSTSDFDVTAALLTPQASQDHLAIERRQSLDMTSTSSGPRYRSNSRDAEIMHTMSSHMTANTNGMDPSSPGQLLDMTFEQPKGAGPITPDDSVMSGSSRASASGSGTGSGENSWLGPLHMAAQKGHDRIVRVLLQHDSDRMDCNERDSDGLTPLYYAITGGYEGIVALLVEHGARIDEVDSKQRNALHWAVLEQREGLLKLLLDHCGGNQALINCYDDAGMTPLHTAIDTGFEAGVRLLLQYGGNPLFKARKK</sequence>
<dbReference type="InterPro" id="IPR036770">
    <property type="entry name" value="Ankyrin_rpt-contain_sf"/>
</dbReference>
<comment type="caution">
    <text evidence="6">The sequence shown here is derived from an EMBL/GenBank/DDBJ whole genome shotgun (WGS) entry which is preliminary data.</text>
</comment>
<dbReference type="EMBL" id="JAULSR010000003">
    <property type="protein sequence ID" value="KAK0625505.1"/>
    <property type="molecule type" value="Genomic_DNA"/>
</dbReference>
<protein>
    <submittedName>
        <fullName evidence="6">Ankyrin repeat-containing domain protein</fullName>
    </submittedName>
</protein>
<feature type="domain" description="BZIP" evidence="5">
    <location>
        <begin position="12"/>
        <end position="27"/>
    </location>
</feature>
<proteinExistence type="predicted"/>
<evidence type="ECO:0000256" key="3">
    <source>
        <dbReference type="PROSITE-ProRule" id="PRU00023"/>
    </source>
</evidence>
<evidence type="ECO:0000313" key="6">
    <source>
        <dbReference type="EMBL" id="KAK0625505.1"/>
    </source>
</evidence>
<dbReference type="PROSITE" id="PS50297">
    <property type="entry name" value="ANK_REP_REGION"/>
    <property type="match status" value="3"/>
</dbReference>
<dbReference type="PANTHER" id="PTHR24171">
    <property type="entry name" value="ANKYRIN REPEAT DOMAIN-CONTAINING PROTEIN 39-RELATED"/>
    <property type="match status" value="1"/>
</dbReference>
<dbReference type="Gene3D" id="1.25.40.20">
    <property type="entry name" value="Ankyrin repeat-containing domain"/>
    <property type="match status" value="1"/>
</dbReference>
<keyword evidence="7" id="KW-1185">Reference proteome</keyword>
<feature type="compositionally biased region" description="Basic and acidic residues" evidence="4">
    <location>
        <begin position="43"/>
        <end position="52"/>
    </location>
</feature>
<dbReference type="CDD" id="cd14688">
    <property type="entry name" value="bZIP_YAP"/>
    <property type="match status" value="1"/>
</dbReference>
<dbReference type="PROSITE" id="PS00036">
    <property type="entry name" value="BZIP_BASIC"/>
    <property type="match status" value="1"/>
</dbReference>
<evidence type="ECO:0000256" key="1">
    <source>
        <dbReference type="ARBA" id="ARBA00022737"/>
    </source>
</evidence>
<dbReference type="GO" id="GO:0003700">
    <property type="term" value="F:DNA-binding transcription factor activity"/>
    <property type="evidence" value="ECO:0007669"/>
    <property type="project" value="InterPro"/>
</dbReference>
<feature type="repeat" description="ANK" evidence="3">
    <location>
        <begin position="264"/>
        <end position="292"/>
    </location>
</feature>
<feature type="repeat" description="ANK" evidence="3">
    <location>
        <begin position="296"/>
        <end position="328"/>
    </location>
</feature>
<evidence type="ECO:0000256" key="2">
    <source>
        <dbReference type="ARBA" id="ARBA00023043"/>
    </source>
</evidence>
<dbReference type="SUPFAM" id="SSF48403">
    <property type="entry name" value="Ankyrin repeat"/>
    <property type="match status" value="1"/>
</dbReference>
<evidence type="ECO:0000256" key="4">
    <source>
        <dbReference type="SAM" id="MobiDB-lite"/>
    </source>
</evidence>
<dbReference type="Pfam" id="PF12796">
    <property type="entry name" value="Ank_2"/>
    <property type="match status" value="1"/>
</dbReference>
<accession>A0AA40C583</accession>
<dbReference type="Proteomes" id="UP001174934">
    <property type="component" value="Unassembled WGS sequence"/>
</dbReference>
<dbReference type="SMART" id="SM00248">
    <property type="entry name" value="ANK"/>
    <property type="match status" value="4"/>
</dbReference>
<keyword evidence="2 3" id="KW-0040">ANK repeat</keyword>
<evidence type="ECO:0000259" key="5">
    <source>
        <dbReference type="PROSITE" id="PS00036"/>
    </source>
</evidence>
<evidence type="ECO:0000313" key="7">
    <source>
        <dbReference type="Proteomes" id="UP001174934"/>
    </source>
</evidence>
<dbReference type="PANTHER" id="PTHR24171:SF9">
    <property type="entry name" value="ANKYRIN REPEAT DOMAIN-CONTAINING PROTEIN 39"/>
    <property type="match status" value="1"/>
</dbReference>
<feature type="compositionally biased region" description="Polar residues" evidence="4">
    <location>
        <begin position="200"/>
        <end position="218"/>
    </location>
</feature>
<dbReference type="AlphaFoldDB" id="A0AA40C583"/>
<dbReference type="InterPro" id="IPR002110">
    <property type="entry name" value="Ankyrin_rpt"/>
</dbReference>
<dbReference type="Pfam" id="PF00023">
    <property type="entry name" value="Ank"/>
    <property type="match status" value="1"/>
</dbReference>
<organism evidence="6 7">
    <name type="scientific">Bombardia bombarda</name>
    <dbReference type="NCBI Taxonomy" id="252184"/>
    <lineage>
        <taxon>Eukaryota</taxon>
        <taxon>Fungi</taxon>
        <taxon>Dikarya</taxon>
        <taxon>Ascomycota</taxon>
        <taxon>Pezizomycotina</taxon>
        <taxon>Sordariomycetes</taxon>
        <taxon>Sordariomycetidae</taxon>
        <taxon>Sordariales</taxon>
        <taxon>Lasiosphaeriaceae</taxon>
        <taxon>Bombardia</taxon>
    </lineage>
</organism>
<dbReference type="PROSITE" id="PS50088">
    <property type="entry name" value="ANK_REPEAT"/>
    <property type="match status" value="3"/>
</dbReference>
<feature type="repeat" description="ANK" evidence="3">
    <location>
        <begin position="366"/>
        <end position="398"/>
    </location>
</feature>
<reference evidence="6" key="1">
    <citation type="submission" date="2023-06" db="EMBL/GenBank/DDBJ databases">
        <title>Genome-scale phylogeny and comparative genomics of the fungal order Sordariales.</title>
        <authorList>
            <consortium name="Lawrence Berkeley National Laboratory"/>
            <person name="Hensen N."/>
            <person name="Bonometti L."/>
            <person name="Westerberg I."/>
            <person name="Brannstrom I.O."/>
            <person name="Guillou S."/>
            <person name="Cros-Aarteil S."/>
            <person name="Calhoun S."/>
            <person name="Haridas S."/>
            <person name="Kuo A."/>
            <person name="Mondo S."/>
            <person name="Pangilinan J."/>
            <person name="Riley R."/>
            <person name="LaButti K."/>
            <person name="Andreopoulos B."/>
            <person name="Lipzen A."/>
            <person name="Chen C."/>
            <person name="Yanf M."/>
            <person name="Daum C."/>
            <person name="Ng V."/>
            <person name="Clum A."/>
            <person name="Steindorff A."/>
            <person name="Ohm R."/>
            <person name="Martin F."/>
            <person name="Silar P."/>
            <person name="Natvig D."/>
            <person name="Lalanne C."/>
            <person name="Gautier V."/>
            <person name="Ament-velasquez S.L."/>
            <person name="Kruys A."/>
            <person name="Hutchinson M.I."/>
            <person name="Powell A.J."/>
            <person name="Barry K."/>
            <person name="Miller A.N."/>
            <person name="Grigoriev I.V."/>
            <person name="Debuchy R."/>
            <person name="Gladieux P."/>
            <person name="Thoren M.H."/>
            <person name="Johannesson H."/>
        </authorList>
    </citation>
    <scope>NUCLEOTIDE SEQUENCE</scope>
    <source>
        <strain evidence="6">SMH3391-2</strain>
    </source>
</reference>
<feature type="compositionally biased region" description="Low complexity" evidence="4">
    <location>
        <begin position="242"/>
        <end position="251"/>
    </location>
</feature>
<feature type="region of interest" description="Disordered" evidence="4">
    <location>
        <begin position="21"/>
        <end position="64"/>
    </location>
</feature>